<feature type="domain" description="2-cysteine adaptor" evidence="1">
    <location>
        <begin position="10"/>
        <end position="41"/>
    </location>
</feature>
<sequence length="471" mass="55025">MNKLPEKEICDKWLLNKTINPLTMRKISETGAIYKKLVKKCIPIEKVKLTQKDICDKWLQNKKINPETSRKISEKGAIYKKLVKKCLAKPEIKSEINSKAIKMNAFKKIHKLFIPYIKRSTINIIDRINYFLIMKNYLLSIKEKNNCLRLYNIDRNHANIVYRIGSKIILDKQIGTPSAYGIVFLSHFKSNVKYGLKFDKLNKFAVKITNQSADNKKEIQILKQLTRYVIELKCPHFPISYGSLSCDNPKIKSKNSDDYLIVKNKHNNRIYLPEMINKNKTFLIQINELASGDFHSLFSKPNNIDAFNAIAQILISIMFFNNYTKMYHNDAHTGNFLYHKIKPGGYLHYNIYGKDYYLENIGYLWVIWDFGFITHHSAYRKNGATKIYKPVNTDFNTIINAMGYYNTFLKTEIRTFKTLINNEIATYINITDYSKLEELNKKLLNILVANVPSFTTIKPSNIINKTPYIIR</sequence>
<proteinExistence type="predicted"/>
<dbReference type="InterPro" id="IPR014901">
    <property type="entry name" value="2-cysteine_adaptor"/>
</dbReference>
<dbReference type="Pfam" id="PF08793">
    <property type="entry name" value="2C_adapt"/>
    <property type="match status" value="2"/>
</dbReference>
<dbReference type="AlphaFoldDB" id="A0A6C0EN64"/>
<name>A0A6C0EN64_9ZZZZ</name>
<accession>A0A6C0EN64</accession>
<reference evidence="2" key="1">
    <citation type="journal article" date="2020" name="Nature">
        <title>Giant virus diversity and host interactions through global metagenomics.</title>
        <authorList>
            <person name="Schulz F."/>
            <person name="Roux S."/>
            <person name="Paez-Espino D."/>
            <person name="Jungbluth S."/>
            <person name="Walsh D.A."/>
            <person name="Denef V.J."/>
            <person name="McMahon K.D."/>
            <person name="Konstantinidis K.T."/>
            <person name="Eloe-Fadrosh E.A."/>
            <person name="Kyrpides N.C."/>
            <person name="Woyke T."/>
        </authorList>
    </citation>
    <scope>NUCLEOTIDE SEQUENCE</scope>
    <source>
        <strain evidence="2">GVMAG-M-3300009151-35</strain>
    </source>
</reference>
<feature type="domain" description="2-cysteine adaptor" evidence="1">
    <location>
        <begin position="55"/>
        <end position="86"/>
    </location>
</feature>
<protein>
    <recommendedName>
        <fullName evidence="1">2-cysteine adaptor domain-containing protein</fullName>
    </recommendedName>
</protein>
<evidence type="ECO:0000259" key="1">
    <source>
        <dbReference type="Pfam" id="PF08793"/>
    </source>
</evidence>
<evidence type="ECO:0000313" key="2">
    <source>
        <dbReference type="EMBL" id="QHT30487.1"/>
    </source>
</evidence>
<dbReference type="EMBL" id="MN738902">
    <property type="protein sequence ID" value="QHT30487.1"/>
    <property type="molecule type" value="Genomic_DNA"/>
</dbReference>
<organism evidence="2">
    <name type="scientific">viral metagenome</name>
    <dbReference type="NCBI Taxonomy" id="1070528"/>
    <lineage>
        <taxon>unclassified sequences</taxon>
        <taxon>metagenomes</taxon>
        <taxon>organismal metagenomes</taxon>
    </lineage>
</organism>